<keyword evidence="3" id="KW-1185">Reference proteome</keyword>
<dbReference type="GO" id="GO:0004601">
    <property type="term" value="F:peroxidase activity"/>
    <property type="evidence" value="ECO:0007669"/>
    <property type="project" value="InterPro"/>
</dbReference>
<name>A0A2U1FD08_9PSEU</name>
<dbReference type="GO" id="GO:0006979">
    <property type="term" value="P:response to oxidative stress"/>
    <property type="evidence" value="ECO:0007669"/>
    <property type="project" value="InterPro"/>
</dbReference>
<dbReference type="InterPro" id="IPR003718">
    <property type="entry name" value="OsmC/Ohr_fam"/>
</dbReference>
<dbReference type="PANTHER" id="PTHR42830:SF1">
    <property type="entry name" value="OSMOTICALLY INDUCIBLE FAMILY PROTEIN"/>
    <property type="match status" value="1"/>
</dbReference>
<evidence type="ECO:0000256" key="1">
    <source>
        <dbReference type="SAM" id="MobiDB-lite"/>
    </source>
</evidence>
<dbReference type="AlphaFoldDB" id="A0A2U1FD08"/>
<protein>
    <submittedName>
        <fullName evidence="2">Osmotically inducible protein OsmC</fullName>
    </submittedName>
</protein>
<dbReference type="InterPro" id="IPR036102">
    <property type="entry name" value="OsmC/Ohrsf"/>
</dbReference>
<sequence>MPSRDATTHWEGGLQDGKGQVTLDSSNAGQFNVSFPTRAEDPHGQTSPEELIAAAHSSCLAMNLSGVLGGEGHTARSIDVSAEVTLSPARGGGFEISGIAITLRAEVDGLEEGRFQELARTAEETCPVSKALAGTTISLDAALAS</sequence>
<proteinExistence type="predicted"/>
<organism evidence="2 3">
    <name type="scientific">Actinomycetospora cinnamomea</name>
    <dbReference type="NCBI Taxonomy" id="663609"/>
    <lineage>
        <taxon>Bacteria</taxon>
        <taxon>Bacillati</taxon>
        <taxon>Actinomycetota</taxon>
        <taxon>Actinomycetes</taxon>
        <taxon>Pseudonocardiales</taxon>
        <taxon>Pseudonocardiaceae</taxon>
        <taxon>Actinomycetospora</taxon>
    </lineage>
</organism>
<reference evidence="2 3" key="1">
    <citation type="submission" date="2018-04" db="EMBL/GenBank/DDBJ databases">
        <title>Genomic Encyclopedia of Type Strains, Phase IV (KMG-IV): sequencing the most valuable type-strain genomes for metagenomic binning, comparative biology and taxonomic classification.</title>
        <authorList>
            <person name="Goeker M."/>
        </authorList>
    </citation>
    <scope>NUCLEOTIDE SEQUENCE [LARGE SCALE GENOMIC DNA]</scope>
    <source>
        <strain evidence="2 3">DSM 45771</strain>
    </source>
</reference>
<dbReference type="Proteomes" id="UP000245639">
    <property type="component" value="Unassembled WGS sequence"/>
</dbReference>
<dbReference type="InterPro" id="IPR019904">
    <property type="entry name" value="Peroxiredoxin_OsmC"/>
</dbReference>
<dbReference type="PANTHER" id="PTHR42830">
    <property type="entry name" value="OSMOTICALLY INDUCIBLE FAMILY PROTEIN"/>
    <property type="match status" value="1"/>
</dbReference>
<feature type="compositionally biased region" description="Polar residues" evidence="1">
    <location>
        <begin position="22"/>
        <end position="35"/>
    </location>
</feature>
<comment type="caution">
    <text evidence="2">The sequence shown here is derived from an EMBL/GenBank/DDBJ whole genome shotgun (WGS) entry which is preliminary data.</text>
</comment>
<dbReference type="EMBL" id="QEKW01000005">
    <property type="protein sequence ID" value="PVZ10062.1"/>
    <property type="molecule type" value="Genomic_DNA"/>
</dbReference>
<evidence type="ECO:0000313" key="3">
    <source>
        <dbReference type="Proteomes" id="UP000245639"/>
    </source>
</evidence>
<gene>
    <name evidence="2" type="ORF">C8D89_105138</name>
</gene>
<dbReference type="InterPro" id="IPR015946">
    <property type="entry name" value="KH_dom-like_a/b"/>
</dbReference>
<dbReference type="Gene3D" id="3.30.300.20">
    <property type="match status" value="1"/>
</dbReference>
<dbReference type="NCBIfam" id="TIGR03562">
    <property type="entry name" value="osmo_induc_OsmC"/>
    <property type="match status" value="1"/>
</dbReference>
<evidence type="ECO:0000313" key="2">
    <source>
        <dbReference type="EMBL" id="PVZ10062.1"/>
    </source>
</evidence>
<dbReference type="Pfam" id="PF02566">
    <property type="entry name" value="OsmC"/>
    <property type="match status" value="1"/>
</dbReference>
<dbReference type="RefSeq" id="WP_116708319.1">
    <property type="nucleotide sequence ID" value="NZ_QEKW01000005.1"/>
</dbReference>
<feature type="region of interest" description="Disordered" evidence="1">
    <location>
        <begin position="1"/>
        <end position="49"/>
    </location>
</feature>
<accession>A0A2U1FD08</accession>
<dbReference type="SUPFAM" id="SSF82784">
    <property type="entry name" value="OsmC-like"/>
    <property type="match status" value="1"/>
</dbReference>
<dbReference type="InterPro" id="IPR052707">
    <property type="entry name" value="OsmC_Ohr_Peroxiredoxin"/>
</dbReference>
<dbReference type="OrthoDB" id="9807532at2"/>